<evidence type="ECO:0000313" key="3">
    <source>
        <dbReference type="EMBL" id="ODN30248.1"/>
    </source>
</evidence>
<gene>
    <name evidence="3" type="ORF">A4H02_06740</name>
</gene>
<evidence type="ECO:0000256" key="1">
    <source>
        <dbReference type="SAM" id="Phobius"/>
    </source>
</evidence>
<keyword evidence="1" id="KW-1133">Transmembrane helix</keyword>
<feature type="domain" description="Methyltransferase FkbM" evidence="2">
    <location>
        <begin position="2"/>
        <end position="55"/>
    </location>
</feature>
<dbReference type="OrthoDB" id="5329963at2"/>
<dbReference type="Pfam" id="PF05050">
    <property type="entry name" value="Methyltransf_21"/>
    <property type="match status" value="1"/>
</dbReference>
<name>A0A1E3G3I4_9BACT</name>
<dbReference type="InterPro" id="IPR006342">
    <property type="entry name" value="FkbM_mtfrase"/>
</dbReference>
<sequence>MTETLNNLYERGVIERVDFIKADIKGYEKRMLCGGEKMIRKFKPKLVICYYQFAIITLETLIRIIRGFSKNYKLAINDKVLFAWNEDR</sequence>
<dbReference type="EMBL" id="LWAF01000009">
    <property type="protein sequence ID" value="ODN30248.1"/>
    <property type="molecule type" value="Genomic_DNA"/>
</dbReference>
<dbReference type="Proteomes" id="UP000094570">
    <property type="component" value="Unassembled WGS sequence"/>
</dbReference>
<reference evidence="4" key="1">
    <citation type="submission" date="2016-04" db="EMBL/GenBank/DDBJ databases">
        <title>The genome sequence project of a novel Fervidobacterium isolate from a hot spring in Thailand.</title>
        <authorList>
            <person name="Gonzalez J.M."/>
            <person name="Cuecas A."/>
            <person name="Kanoksilapatham W."/>
        </authorList>
    </citation>
    <scope>NUCLEOTIDE SEQUENCE [LARGE SCALE GENOMIC DNA]</scope>
    <source>
        <strain evidence="4">FC2004</strain>
    </source>
</reference>
<dbReference type="AlphaFoldDB" id="A0A1E3G3I4"/>
<keyword evidence="1" id="KW-0812">Transmembrane</keyword>
<organism evidence="3 4">
    <name type="scientific">Fervidobacterium thailandense</name>
    <dbReference type="NCBI Taxonomy" id="1008305"/>
    <lineage>
        <taxon>Bacteria</taxon>
        <taxon>Thermotogati</taxon>
        <taxon>Thermotogota</taxon>
        <taxon>Thermotogae</taxon>
        <taxon>Thermotogales</taxon>
        <taxon>Fervidobacteriaceae</taxon>
        <taxon>Fervidobacterium</taxon>
    </lineage>
</organism>
<evidence type="ECO:0000313" key="4">
    <source>
        <dbReference type="Proteomes" id="UP000094570"/>
    </source>
</evidence>
<proteinExistence type="predicted"/>
<accession>A0A1E3G3I4</accession>
<feature type="transmembrane region" description="Helical" evidence="1">
    <location>
        <begin position="46"/>
        <end position="65"/>
    </location>
</feature>
<keyword evidence="4" id="KW-1185">Reference proteome</keyword>
<dbReference type="RefSeq" id="WP_069293402.1">
    <property type="nucleotide sequence ID" value="NZ_CP140110.1"/>
</dbReference>
<comment type="caution">
    <text evidence="3">The sequence shown here is derived from an EMBL/GenBank/DDBJ whole genome shotgun (WGS) entry which is preliminary data.</text>
</comment>
<dbReference type="STRING" id="1008305.A4H02_06740"/>
<dbReference type="Gene3D" id="3.40.50.150">
    <property type="entry name" value="Vaccinia Virus protein VP39"/>
    <property type="match status" value="1"/>
</dbReference>
<protein>
    <recommendedName>
        <fullName evidence="2">Methyltransferase FkbM domain-containing protein</fullName>
    </recommendedName>
</protein>
<dbReference type="InterPro" id="IPR029063">
    <property type="entry name" value="SAM-dependent_MTases_sf"/>
</dbReference>
<dbReference type="SUPFAM" id="SSF53335">
    <property type="entry name" value="S-adenosyl-L-methionine-dependent methyltransferases"/>
    <property type="match status" value="1"/>
</dbReference>
<evidence type="ECO:0000259" key="2">
    <source>
        <dbReference type="Pfam" id="PF05050"/>
    </source>
</evidence>
<keyword evidence="1" id="KW-0472">Membrane</keyword>